<evidence type="ECO:0000256" key="8">
    <source>
        <dbReference type="ARBA" id="ARBA00022848"/>
    </source>
</evidence>
<dbReference type="EnsemblMetazoa" id="ASIC004043-RA">
    <property type="protein sequence ID" value="ASIC004043-PA"/>
    <property type="gene ID" value="ASIC004043"/>
</dbReference>
<dbReference type="GO" id="GO:0016705">
    <property type="term" value="F:oxidoreductase activity, acting on paired donors, with incorporation or reduction of molecular oxygen"/>
    <property type="evidence" value="ECO:0007669"/>
    <property type="project" value="InterPro"/>
</dbReference>
<dbReference type="Proteomes" id="UP000030765">
    <property type="component" value="Unassembled WGS sequence"/>
</dbReference>
<evidence type="ECO:0000256" key="12">
    <source>
        <dbReference type="ARBA" id="ARBA00023136"/>
    </source>
</evidence>
<dbReference type="GO" id="GO:0004497">
    <property type="term" value="F:monooxygenase activity"/>
    <property type="evidence" value="ECO:0007669"/>
    <property type="project" value="UniProtKB-KW"/>
</dbReference>
<dbReference type="VEuPathDB" id="VectorBase:ASIC004043"/>
<dbReference type="GO" id="GO:0005789">
    <property type="term" value="C:endoplasmic reticulum membrane"/>
    <property type="evidence" value="ECO:0007669"/>
    <property type="project" value="UniProtKB-SubCell"/>
</dbReference>
<keyword evidence="15" id="KW-1185">Reference proteome</keyword>
<evidence type="ECO:0000256" key="7">
    <source>
        <dbReference type="ARBA" id="ARBA00022824"/>
    </source>
</evidence>
<evidence type="ECO:0000313" key="14">
    <source>
        <dbReference type="EnsemblMetazoa" id="ASIC004043-PA"/>
    </source>
</evidence>
<evidence type="ECO:0000256" key="10">
    <source>
        <dbReference type="ARBA" id="ARBA00023004"/>
    </source>
</evidence>
<evidence type="ECO:0000256" key="5">
    <source>
        <dbReference type="ARBA" id="ARBA00022617"/>
    </source>
</evidence>
<dbReference type="InterPro" id="IPR050476">
    <property type="entry name" value="Insect_CytP450_Detox"/>
</dbReference>
<dbReference type="SUPFAM" id="SSF48264">
    <property type="entry name" value="Cytochrome P450"/>
    <property type="match status" value="1"/>
</dbReference>
<evidence type="ECO:0000313" key="15">
    <source>
        <dbReference type="Proteomes" id="UP000030765"/>
    </source>
</evidence>
<dbReference type="PANTHER" id="PTHR24292">
    <property type="entry name" value="CYTOCHROME P450"/>
    <property type="match status" value="1"/>
</dbReference>
<dbReference type="AlphaFoldDB" id="A0A084VFY3"/>
<dbReference type="PANTHER" id="PTHR24292:SF93">
    <property type="entry name" value="CYTOCHROME P450 310A1-RELATED"/>
    <property type="match status" value="1"/>
</dbReference>
<evidence type="ECO:0000256" key="4">
    <source>
        <dbReference type="ARBA" id="ARBA00010617"/>
    </source>
</evidence>
<dbReference type="VEuPathDB" id="VectorBase:ASIS009536"/>
<keyword evidence="9" id="KW-0560">Oxidoreductase</keyword>
<evidence type="ECO:0000256" key="3">
    <source>
        <dbReference type="ARBA" id="ARBA00004406"/>
    </source>
</evidence>
<keyword evidence="6" id="KW-0479">Metal-binding</keyword>
<dbReference type="GO" id="GO:0005506">
    <property type="term" value="F:iron ion binding"/>
    <property type="evidence" value="ECO:0007669"/>
    <property type="project" value="InterPro"/>
</dbReference>
<keyword evidence="5" id="KW-0349">Heme</keyword>
<proteinExistence type="inferred from homology"/>
<organism evidence="13">
    <name type="scientific">Anopheles sinensis</name>
    <name type="common">Mosquito</name>
    <dbReference type="NCBI Taxonomy" id="74873"/>
    <lineage>
        <taxon>Eukaryota</taxon>
        <taxon>Metazoa</taxon>
        <taxon>Ecdysozoa</taxon>
        <taxon>Arthropoda</taxon>
        <taxon>Hexapoda</taxon>
        <taxon>Insecta</taxon>
        <taxon>Pterygota</taxon>
        <taxon>Neoptera</taxon>
        <taxon>Endopterygota</taxon>
        <taxon>Diptera</taxon>
        <taxon>Nematocera</taxon>
        <taxon>Culicoidea</taxon>
        <taxon>Culicidae</taxon>
        <taxon>Anophelinae</taxon>
        <taxon>Anopheles</taxon>
    </lineage>
</organism>
<evidence type="ECO:0000256" key="2">
    <source>
        <dbReference type="ARBA" id="ARBA00004174"/>
    </source>
</evidence>
<dbReference type="EMBL" id="KE524804">
    <property type="protein sequence ID" value="KFB36877.1"/>
    <property type="molecule type" value="Genomic_DNA"/>
</dbReference>
<dbReference type="PRINTS" id="PR00464">
    <property type="entry name" value="EP450II"/>
</dbReference>
<evidence type="ECO:0000313" key="13">
    <source>
        <dbReference type="EMBL" id="KFB36877.1"/>
    </source>
</evidence>
<reference evidence="13 15" key="1">
    <citation type="journal article" date="2014" name="BMC Genomics">
        <title>Genome sequence of Anopheles sinensis provides insight into genetics basis of mosquito competence for malaria parasites.</title>
        <authorList>
            <person name="Zhou D."/>
            <person name="Zhang D."/>
            <person name="Ding G."/>
            <person name="Shi L."/>
            <person name="Hou Q."/>
            <person name="Ye Y."/>
            <person name="Xu Y."/>
            <person name="Zhou H."/>
            <person name="Xiong C."/>
            <person name="Li S."/>
            <person name="Yu J."/>
            <person name="Hong S."/>
            <person name="Yu X."/>
            <person name="Zou P."/>
            <person name="Chen C."/>
            <person name="Chang X."/>
            <person name="Wang W."/>
            <person name="Lv Y."/>
            <person name="Sun Y."/>
            <person name="Ma L."/>
            <person name="Shen B."/>
            <person name="Zhu C."/>
        </authorList>
    </citation>
    <scope>NUCLEOTIDE SEQUENCE [LARGE SCALE GENOMIC DNA]</scope>
</reference>
<evidence type="ECO:0000256" key="11">
    <source>
        <dbReference type="ARBA" id="ARBA00023033"/>
    </source>
</evidence>
<sequence>MFVYTLALFSVVIFLGLRYVFSYWDRHGLPNLKPEIPFGKPAKTRGEKRIIRGGGKRTVPEDNGYFHDRGVFCDEQKDPMSAHLFALPGQKWKQLRGKLTPTFTSGQLRHMMPTFLDVSSKLQCYLEDLVGEGKIVDMRDISARYVLDVVASVFFGFEANCIRNPDDRSVMPYAILTIPIVS</sequence>
<dbReference type="InterPro" id="IPR036396">
    <property type="entry name" value="Cyt_P450_sf"/>
</dbReference>
<comment type="subcellular location">
    <subcellularLocation>
        <location evidence="3">Endoplasmic reticulum membrane</location>
        <topology evidence="3">Peripheral membrane protein</topology>
    </subcellularLocation>
    <subcellularLocation>
        <location evidence="2">Microsome membrane</location>
        <topology evidence="2">Peripheral membrane protein</topology>
    </subcellularLocation>
</comment>
<evidence type="ECO:0000256" key="9">
    <source>
        <dbReference type="ARBA" id="ARBA00023002"/>
    </source>
</evidence>
<keyword evidence="12" id="KW-0472">Membrane</keyword>
<reference evidence="14" key="2">
    <citation type="submission" date="2020-05" db="UniProtKB">
        <authorList>
            <consortium name="EnsemblMetazoa"/>
        </authorList>
    </citation>
    <scope>IDENTIFICATION</scope>
</reference>
<dbReference type="OrthoDB" id="2789670at2759"/>
<protein>
    <submittedName>
        <fullName evidence="13">AGAP002894-PA-like protein</fullName>
    </submittedName>
</protein>
<comment type="cofactor">
    <cofactor evidence="1">
        <name>heme</name>
        <dbReference type="ChEBI" id="CHEBI:30413"/>
    </cofactor>
</comment>
<keyword evidence="8" id="KW-0492">Microsome</keyword>
<name>A0A084VFY3_ANOSI</name>
<dbReference type="GO" id="GO:0020037">
    <property type="term" value="F:heme binding"/>
    <property type="evidence" value="ECO:0007669"/>
    <property type="project" value="InterPro"/>
</dbReference>
<comment type="similarity">
    <text evidence="4">Belongs to the cytochrome P450 family.</text>
</comment>
<accession>A0A084VFY3</accession>
<dbReference type="Pfam" id="PF00067">
    <property type="entry name" value="p450"/>
    <property type="match status" value="1"/>
</dbReference>
<evidence type="ECO:0000256" key="6">
    <source>
        <dbReference type="ARBA" id="ARBA00022723"/>
    </source>
</evidence>
<gene>
    <name evidence="13" type="ORF">ZHAS_00004043</name>
</gene>
<dbReference type="InterPro" id="IPR002402">
    <property type="entry name" value="Cyt_P450_E_grp-II"/>
</dbReference>
<dbReference type="EMBL" id="ATLV01012550">
    <property type="status" value="NOT_ANNOTATED_CDS"/>
    <property type="molecule type" value="Genomic_DNA"/>
</dbReference>
<keyword evidence="7" id="KW-0256">Endoplasmic reticulum</keyword>
<dbReference type="STRING" id="74873.A0A084VFY3"/>
<evidence type="ECO:0000256" key="1">
    <source>
        <dbReference type="ARBA" id="ARBA00001971"/>
    </source>
</evidence>
<keyword evidence="11" id="KW-0503">Monooxygenase</keyword>
<dbReference type="InterPro" id="IPR001128">
    <property type="entry name" value="Cyt_P450"/>
</dbReference>
<keyword evidence="10" id="KW-0408">Iron</keyword>
<dbReference type="Gene3D" id="1.10.630.10">
    <property type="entry name" value="Cytochrome P450"/>
    <property type="match status" value="1"/>
</dbReference>